<dbReference type="PANTHER" id="PTHR30137">
    <property type="entry name" value="LUCIFERASE-LIKE MONOOXYGENASE"/>
    <property type="match status" value="1"/>
</dbReference>
<dbReference type="InterPro" id="IPR036661">
    <property type="entry name" value="Luciferase-like_sf"/>
</dbReference>
<reference evidence="4 5" key="1">
    <citation type="submission" date="2016-06" db="EMBL/GenBank/DDBJ databases">
        <title>Draft genome of Moraxella atlantae CCUG 59586.</title>
        <authorList>
            <person name="Salva-Serra F."/>
            <person name="Engstrom-Jakobsson H."/>
            <person name="Thorell K."/>
            <person name="Gonzales-Siles L."/>
            <person name="Karlsson R."/>
            <person name="Boulund F."/>
            <person name="Engstrand L."/>
            <person name="Kristiansson E."/>
            <person name="Moore E."/>
        </authorList>
    </citation>
    <scope>NUCLEOTIDE SEQUENCE [LARGE SCALE GENOMIC DNA]</scope>
    <source>
        <strain evidence="4 5">CCUG 59586</strain>
    </source>
</reference>
<keyword evidence="5" id="KW-1185">Reference proteome</keyword>
<keyword evidence="4" id="KW-0503">Monooxygenase</keyword>
<gene>
    <name evidence="4" type="ORF">A9306_01050</name>
</gene>
<dbReference type="EMBL" id="LZNA01000056">
    <property type="protein sequence ID" value="OBX77069.1"/>
    <property type="molecule type" value="Genomic_DNA"/>
</dbReference>
<organism evidence="4 5">
    <name type="scientific">Faucicola atlantae</name>
    <dbReference type="NCBI Taxonomy" id="34059"/>
    <lineage>
        <taxon>Bacteria</taxon>
        <taxon>Pseudomonadati</taxon>
        <taxon>Pseudomonadota</taxon>
        <taxon>Gammaproteobacteria</taxon>
        <taxon>Moraxellales</taxon>
        <taxon>Moraxellaceae</taxon>
        <taxon>Faucicola</taxon>
    </lineage>
</organism>
<dbReference type="FunFam" id="3.20.20.30:FF:000002">
    <property type="entry name" value="LLM class flavin-dependent oxidoreductase"/>
    <property type="match status" value="1"/>
</dbReference>
<dbReference type="Pfam" id="PF00296">
    <property type="entry name" value="Bac_luciferase"/>
    <property type="match status" value="1"/>
</dbReference>
<keyword evidence="4" id="KW-0560">Oxidoreductase</keyword>
<dbReference type="Gene3D" id="3.20.20.30">
    <property type="entry name" value="Luciferase-like domain"/>
    <property type="match status" value="1"/>
</dbReference>
<dbReference type="GO" id="GO:0016705">
    <property type="term" value="F:oxidoreductase activity, acting on paired donors, with incorporation or reduction of molecular oxygen"/>
    <property type="evidence" value="ECO:0007669"/>
    <property type="project" value="InterPro"/>
</dbReference>
<dbReference type="GO" id="GO:0004497">
    <property type="term" value="F:monooxygenase activity"/>
    <property type="evidence" value="ECO:0007669"/>
    <property type="project" value="UniProtKB-KW"/>
</dbReference>
<dbReference type="AlphaFoldDB" id="A0A1B8QBI8"/>
<dbReference type="NCBIfam" id="TIGR03558">
    <property type="entry name" value="oxido_grp_1"/>
    <property type="match status" value="1"/>
</dbReference>
<evidence type="ECO:0000313" key="4">
    <source>
        <dbReference type="EMBL" id="OBX77069.1"/>
    </source>
</evidence>
<dbReference type="Proteomes" id="UP000092616">
    <property type="component" value="Unassembled WGS sequence"/>
</dbReference>
<protein>
    <recommendedName>
        <fullName evidence="2">Luciferase-like monooxygenase</fullName>
    </recommendedName>
</protein>
<evidence type="ECO:0000259" key="3">
    <source>
        <dbReference type="Pfam" id="PF00296"/>
    </source>
</evidence>
<accession>A0A1B8QBI8</accession>
<dbReference type="RefSeq" id="WP_067338058.1">
    <property type="nucleotide sequence ID" value="NZ_LZNA01000056.1"/>
</dbReference>
<dbReference type="PANTHER" id="PTHR30137:SF6">
    <property type="entry name" value="LUCIFERASE-LIKE MONOOXYGENASE"/>
    <property type="match status" value="1"/>
</dbReference>
<dbReference type="InterPro" id="IPR050766">
    <property type="entry name" value="Bact_Lucif_Oxidored"/>
</dbReference>
<name>A0A1B8QBI8_9GAMM</name>
<dbReference type="InterPro" id="IPR011251">
    <property type="entry name" value="Luciferase-like_dom"/>
</dbReference>
<evidence type="ECO:0000313" key="5">
    <source>
        <dbReference type="Proteomes" id="UP000092616"/>
    </source>
</evidence>
<proteinExistence type="predicted"/>
<comment type="caution">
    <text evidence="4">The sequence shown here is derived from an EMBL/GenBank/DDBJ whole genome shotgun (WGS) entry which is preliminary data.</text>
</comment>
<sequence>MKISFLDLVPVIAADGASDALHNAARLAQTAENVGLNRYWLAEHHNMPGIASSATSVLLSYLGSQTSRIRLGSGGIMLPNHAPLVVAEQFGTLAALYGERFDLGLGRAPGTDGATFAALRRTMGDAERFPQDVQELMGYFTASDQARVKAVPAMGFDVPIWILGSSLFGAQLAAALGLPYVFASHFAPQMLMQAVTVYRENFRPSAQLDQPYVMVAANLLLADRQRDAEYHFTSVQQGFVNLRRGRPSYVPAPVEDMDTIWTPAEHQMVDSALSVSFVGDTTRVRERLASFLDYVKPDELIVTANVHDIDARVHSLELVPALALFDLNTASPSPAHTSTADAA</sequence>
<dbReference type="CDD" id="cd00347">
    <property type="entry name" value="Flavin_utilizing_monoxygenases"/>
    <property type="match status" value="2"/>
</dbReference>
<dbReference type="GO" id="GO:0005829">
    <property type="term" value="C:cytosol"/>
    <property type="evidence" value="ECO:0007669"/>
    <property type="project" value="TreeGrafter"/>
</dbReference>
<evidence type="ECO:0000256" key="2">
    <source>
        <dbReference type="ARBA" id="ARBA00074555"/>
    </source>
</evidence>
<dbReference type="SUPFAM" id="SSF51679">
    <property type="entry name" value="Bacterial luciferase-like"/>
    <property type="match status" value="1"/>
</dbReference>
<dbReference type="InterPro" id="IPR019949">
    <property type="entry name" value="CmoO-like"/>
</dbReference>
<feature type="domain" description="Luciferase-like" evidence="3">
    <location>
        <begin position="3"/>
        <end position="290"/>
    </location>
</feature>
<evidence type="ECO:0000256" key="1">
    <source>
        <dbReference type="ARBA" id="ARBA00007789"/>
    </source>
</evidence>
<comment type="similarity">
    <text evidence="1">To bacterial alkanal monooxygenase alpha and beta chains.</text>
</comment>